<gene>
    <name evidence="1" type="ORF">SCUCBS95973_003171</name>
</gene>
<sequence length="401" mass="45472">MRGLKQFLRSIQGDVLLPCAFVRDPRFSQKFQVAKGLPPGYDNFQLQYSDVGYRNVEHPEEESVLLYFLPLGASRLVNISKDDLARSQKVRIITVDKPGNGGTSALPADDLLPVYCDAIAALLRHLRISAVSIASHCNGTIFALHFLLHHTEFLSSVPGESNVFFGTPWIQVRSGTPCRVQLFSRAPDWFCRLKFELERKQNLKRASSSETMTTGMKINHAYFDEQVAALIFKRDHEEEGFGGMYQEICLSLLKRPFCREKGWGDWGNVDGLVPLLAQKLRHDKKTLQVYTFLAERDDFIGGPHGKAADWFDECWLRRNVSDVITYTSNIVQGSSHRTVWANRFDAIYKMLEVTSRVRKLRTQKLTGVTSENQLALESVLGMSACTDDIQQSSERFWGTPL</sequence>
<reference evidence="1 2" key="1">
    <citation type="submission" date="2024-01" db="EMBL/GenBank/DDBJ databases">
        <authorList>
            <person name="Allen C."/>
            <person name="Tagirdzhanova G."/>
        </authorList>
    </citation>
    <scope>NUCLEOTIDE SEQUENCE [LARGE SCALE GENOMIC DNA]</scope>
</reference>
<organism evidence="1 2">
    <name type="scientific">Sporothrix curviconia</name>
    <dbReference type="NCBI Taxonomy" id="1260050"/>
    <lineage>
        <taxon>Eukaryota</taxon>
        <taxon>Fungi</taxon>
        <taxon>Dikarya</taxon>
        <taxon>Ascomycota</taxon>
        <taxon>Pezizomycotina</taxon>
        <taxon>Sordariomycetes</taxon>
        <taxon>Sordariomycetidae</taxon>
        <taxon>Ophiostomatales</taxon>
        <taxon>Ophiostomataceae</taxon>
        <taxon>Sporothrix</taxon>
    </lineage>
</organism>
<name>A0ABP0BD53_9PEZI</name>
<protein>
    <recommendedName>
        <fullName evidence="3">AB hydrolase-1 domain-containing protein</fullName>
    </recommendedName>
</protein>
<evidence type="ECO:0000313" key="1">
    <source>
        <dbReference type="EMBL" id="CAK7217489.1"/>
    </source>
</evidence>
<comment type="caution">
    <text evidence="1">The sequence shown here is derived from an EMBL/GenBank/DDBJ whole genome shotgun (WGS) entry which is preliminary data.</text>
</comment>
<keyword evidence="2" id="KW-1185">Reference proteome</keyword>
<dbReference type="SUPFAM" id="SSF53474">
    <property type="entry name" value="alpha/beta-Hydrolases"/>
    <property type="match status" value="1"/>
</dbReference>
<evidence type="ECO:0008006" key="3">
    <source>
        <dbReference type="Google" id="ProtNLM"/>
    </source>
</evidence>
<dbReference type="InterPro" id="IPR029058">
    <property type="entry name" value="AB_hydrolase_fold"/>
</dbReference>
<evidence type="ECO:0000313" key="2">
    <source>
        <dbReference type="Proteomes" id="UP001642405"/>
    </source>
</evidence>
<proteinExistence type="predicted"/>
<dbReference type="EMBL" id="CAWUHB010000013">
    <property type="protein sequence ID" value="CAK7217489.1"/>
    <property type="molecule type" value="Genomic_DNA"/>
</dbReference>
<dbReference type="Gene3D" id="3.40.50.1820">
    <property type="entry name" value="alpha/beta hydrolase"/>
    <property type="match status" value="1"/>
</dbReference>
<accession>A0ABP0BD53</accession>
<dbReference type="Proteomes" id="UP001642405">
    <property type="component" value="Unassembled WGS sequence"/>
</dbReference>